<gene>
    <name evidence="7" type="ORF">CFK38_16965</name>
</gene>
<comment type="subcellular location">
    <subcellularLocation>
        <location evidence="1">Membrane</location>
        <topology evidence="1">Multi-pass membrane protein</topology>
    </subcellularLocation>
</comment>
<organism evidence="7 8">
    <name type="scientific">Brachybacterium vulturis</name>
    <dbReference type="NCBI Taxonomy" id="2017484"/>
    <lineage>
        <taxon>Bacteria</taxon>
        <taxon>Bacillati</taxon>
        <taxon>Actinomycetota</taxon>
        <taxon>Actinomycetes</taxon>
        <taxon>Micrococcales</taxon>
        <taxon>Dermabacteraceae</taxon>
        <taxon>Brachybacterium</taxon>
    </lineage>
</organism>
<feature type="transmembrane region" description="Helical" evidence="6">
    <location>
        <begin position="50"/>
        <end position="72"/>
    </location>
</feature>
<evidence type="ECO:0000313" key="7">
    <source>
        <dbReference type="EMBL" id="ATG53019.1"/>
    </source>
</evidence>
<dbReference type="InterPro" id="IPR001046">
    <property type="entry name" value="NRAMP_fam"/>
</dbReference>
<dbReference type="AlphaFoldDB" id="A0A291GRP7"/>
<dbReference type="NCBIfam" id="NF037982">
    <property type="entry name" value="Nramp_1"/>
    <property type="match status" value="1"/>
</dbReference>
<dbReference type="GO" id="GO:0015086">
    <property type="term" value="F:cadmium ion transmembrane transporter activity"/>
    <property type="evidence" value="ECO:0007669"/>
    <property type="project" value="TreeGrafter"/>
</dbReference>
<feature type="transmembrane region" description="Helical" evidence="6">
    <location>
        <begin position="359"/>
        <end position="378"/>
    </location>
</feature>
<evidence type="ECO:0008006" key="9">
    <source>
        <dbReference type="Google" id="ProtNLM"/>
    </source>
</evidence>
<sequence>MAITDQNPKDVVVPRNFGAYLKNLGPGIVVALAWLGTGDLIDASVSGANFGYALLWALLLAVLARYISVSALSRYQLCNRVGDDTIMDGYRRIWRGFPGILSTSIVILGFVYNSYLYVATGTAIYHLLLPVVDLGPWGISIGAVFTAVLVTIVGTRKRIFKALEIVAQITMAALVVTFLIALFGSGVDVRHLFQGLLFEIPEGEGVLTGVVTATALIGAVGGSAANILYPYFMRDKGWIGPRFRKAQVYDLLFAVGVLFVLVMSVWIVAAETLHGTGASISGPEDLAEMMRLAVGDFGPYLLWIALFFVAFINIPSQADVFSRILVESIHMAKPDRKARMATRATTLGMPAANLVRADPVYRFLQIGLLTIAPLIFSVPNGPNVVVLTVLGSSFSVITVPLMIFGLIYLTSSKKLMLPEHVNKWWQLALLLGVGAIGIWATYTVISGWF</sequence>
<dbReference type="GO" id="GO:0005384">
    <property type="term" value="F:manganese ion transmembrane transporter activity"/>
    <property type="evidence" value="ECO:0007669"/>
    <property type="project" value="TreeGrafter"/>
</dbReference>
<accession>A0A291GRP7</accession>
<evidence type="ECO:0000256" key="4">
    <source>
        <dbReference type="ARBA" id="ARBA00022989"/>
    </source>
</evidence>
<dbReference type="EMBL" id="CP023563">
    <property type="protein sequence ID" value="ATG53019.1"/>
    <property type="molecule type" value="Genomic_DNA"/>
</dbReference>
<keyword evidence="4 6" id="KW-1133">Transmembrane helix</keyword>
<feature type="transmembrane region" description="Helical" evidence="6">
    <location>
        <begin position="427"/>
        <end position="448"/>
    </location>
</feature>
<proteinExistence type="predicted"/>
<protein>
    <recommendedName>
        <fullName evidence="9">Iron transporter</fullName>
    </recommendedName>
</protein>
<reference evidence="8" key="1">
    <citation type="submission" date="2017-09" db="EMBL/GenBank/DDBJ databases">
        <title>Brachybacterium sp. VM2412.</title>
        <authorList>
            <person name="Tak E.J."/>
            <person name="Bae J.-W."/>
        </authorList>
    </citation>
    <scope>NUCLEOTIDE SEQUENCE [LARGE SCALE GENOMIC DNA]</scope>
    <source>
        <strain evidence="8">VM2412</strain>
    </source>
</reference>
<feature type="transmembrane region" description="Helical" evidence="6">
    <location>
        <begin position="297"/>
        <end position="314"/>
    </location>
</feature>
<dbReference type="OrthoDB" id="9787548at2"/>
<dbReference type="RefSeq" id="WP_096804127.1">
    <property type="nucleotide sequence ID" value="NZ_CP023563.1"/>
</dbReference>
<evidence type="ECO:0000256" key="6">
    <source>
        <dbReference type="SAM" id="Phobius"/>
    </source>
</evidence>
<dbReference type="Pfam" id="PF01566">
    <property type="entry name" value="Nramp"/>
    <property type="match status" value="1"/>
</dbReference>
<keyword evidence="8" id="KW-1185">Reference proteome</keyword>
<feature type="transmembrane region" description="Helical" evidence="6">
    <location>
        <begin position="249"/>
        <end position="269"/>
    </location>
</feature>
<dbReference type="GO" id="GO:0005886">
    <property type="term" value="C:plasma membrane"/>
    <property type="evidence" value="ECO:0007669"/>
    <property type="project" value="TreeGrafter"/>
</dbReference>
<keyword evidence="5 6" id="KW-0472">Membrane</keyword>
<feature type="transmembrane region" description="Helical" evidence="6">
    <location>
        <begin position="384"/>
        <end position="407"/>
    </location>
</feature>
<feature type="transmembrane region" description="Helical" evidence="6">
    <location>
        <begin position="93"/>
        <end position="115"/>
    </location>
</feature>
<keyword evidence="2" id="KW-0813">Transport</keyword>
<evidence type="ECO:0000313" key="8">
    <source>
        <dbReference type="Proteomes" id="UP000218165"/>
    </source>
</evidence>
<dbReference type="PANTHER" id="PTHR11706:SF33">
    <property type="entry name" value="NATURAL RESISTANCE-ASSOCIATED MACROPHAGE PROTEIN 2"/>
    <property type="match status" value="1"/>
</dbReference>
<feature type="transmembrane region" description="Helical" evidence="6">
    <location>
        <begin position="206"/>
        <end position="229"/>
    </location>
</feature>
<feature type="transmembrane region" description="Helical" evidence="6">
    <location>
        <begin position="165"/>
        <end position="186"/>
    </location>
</feature>
<dbReference type="GO" id="GO:0034755">
    <property type="term" value="P:iron ion transmembrane transport"/>
    <property type="evidence" value="ECO:0007669"/>
    <property type="project" value="TreeGrafter"/>
</dbReference>
<evidence type="ECO:0000256" key="1">
    <source>
        <dbReference type="ARBA" id="ARBA00004141"/>
    </source>
</evidence>
<dbReference type="Proteomes" id="UP000218165">
    <property type="component" value="Chromosome"/>
</dbReference>
<feature type="transmembrane region" description="Helical" evidence="6">
    <location>
        <begin position="135"/>
        <end position="153"/>
    </location>
</feature>
<name>A0A291GRP7_9MICO</name>
<keyword evidence="3 6" id="KW-0812">Transmembrane</keyword>
<dbReference type="PANTHER" id="PTHR11706">
    <property type="entry name" value="SOLUTE CARRIER PROTEIN FAMILY 11 MEMBER"/>
    <property type="match status" value="1"/>
</dbReference>
<evidence type="ECO:0000256" key="5">
    <source>
        <dbReference type="ARBA" id="ARBA00023136"/>
    </source>
</evidence>
<evidence type="ECO:0000256" key="3">
    <source>
        <dbReference type="ARBA" id="ARBA00022692"/>
    </source>
</evidence>
<dbReference type="KEGG" id="brz:CFK38_16965"/>
<evidence type="ECO:0000256" key="2">
    <source>
        <dbReference type="ARBA" id="ARBA00022448"/>
    </source>
</evidence>